<evidence type="ECO:0000256" key="10">
    <source>
        <dbReference type="ARBA" id="ARBA00035861"/>
    </source>
</evidence>
<keyword evidence="8" id="KW-0460">Magnesium</keyword>
<protein>
    <recommendedName>
        <fullName evidence="11">8-oxo-dGTP diphosphatase</fullName>
        <ecNumber evidence="11">3.6.1.55</ecNumber>
    </recommendedName>
</protein>
<dbReference type="GO" id="GO:0008413">
    <property type="term" value="F:8-oxo-7,8-dihydroguanosine triphosphate pyrophosphatase activity"/>
    <property type="evidence" value="ECO:0007669"/>
    <property type="project" value="TreeGrafter"/>
</dbReference>
<dbReference type="GO" id="GO:0044715">
    <property type="term" value="F:8-oxo-dGDP phosphatase activity"/>
    <property type="evidence" value="ECO:0007669"/>
    <property type="project" value="TreeGrafter"/>
</dbReference>
<dbReference type="Proteomes" id="UP000306544">
    <property type="component" value="Unassembled WGS sequence"/>
</dbReference>
<evidence type="ECO:0000256" key="8">
    <source>
        <dbReference type="ARBA" id="ARBA00022842"/>
    </source>
</evidence>
<gene>
    <name evidence="13" type="ORF">FEF27_11200</name>
</gene>
<dbReference type="GO" id="GO:0006281">
    <property type="term" value="P:DNA repair"/>
    <property type="evidence" value="ECO:0007669"/>
    <property type="project" value="UniProtKB-KW"/>
</dbReference>
<keyword evidence="4" id="KW-0235">DNA replication</keyword>
<evidence type="ECO:0000256" key="11">
    <source>
        <dbReference type="ARBA" id="ARBA00038905"/>
    </source>
</evidence>
<comment type="cofactor">
    <cofactor evidence="1">
        <name>Mg(2+)</name>
        <dbReference type="ChEBI" id="CHEBI:18420"/>
    </cofactor>
</comment>
<dbReference type="Pfam" id="PF00293">
    <property type="entry name" value="NUDIX"/>
    <property type="match status" value="1"/>
</dbReference>
<comment type="similarity">
    <text evidence="2">Belongs to the Nudix hydrolase family.</text>
</comment>
<comment type="catalytic activity">
    <reaction evidence="10">
        <text>8-oxo-dGTP + H2O = 8-oxo-dGMP + diphosphate + H(+)</text>
        <dbReference type="Rhea" id="RHEA:31575"/>
        <dbReference type="ChEBI" id="CHEBI:15377"/>
        <dbReference type="ChEBI" id="CHEBI:15378"/>
        <dbReference type="ChEBI" id="CHEBI:33019"/>
        <dbReference type="ChEBI" id="CHEBI:63224"/>
        <dbReference type="ChEBI" id="CHEBI:77896"/>
        <dbReference type="EC" id="3.6.1.55"/>
    </reaction>
</comment>
<evidence type="ECO:0000256" key="9">
    <source>
        <dbReference type="ARBA" id="ARBA00023204"/>
    </source>
</evidence>
<keyword evidence="3" id="KW-0515">Mutator protein</keyword>
<name>A0A5R9A2P5_9MICC</name>
<evidence type="ECO:0000256" key="1">
    <source>
        <dbReference type="ARBA" id="ARBA00001946"/>
    </source>
</evidence>
<keyword evidence="9" id="KW-0234">DNA repair</keyword>
<dbReference type="EC" id="3.6.1.55" evidence="11"/>
<dbReference type="InterPro" id="IPR047127">
    <property type="entry name" value="MutT-like"/>
</dbReference>
<dbReference type="GO" id="GO:0035539">
    <property type="term" value="F:8-oxo-7,8-dihydrodeoxyguanosine triphosphate pyrophosphatase activity"/>
    <property type="evidence" value="ECO:0007669"/>
    <property type="project" value="UniProtKB-EC"/>
</dbReference>
<proteinExistence type="inferred from homology"/>
<evidence type="ECO:0000313" key="13">
    <source>
        <dbReference type="EMBL" id="TLP72882.1"/>
    </source>
</evidence>
<dbReference type="PANTHER" id="PTHR47707">
    <property type="entry name" value="8-OXO-DGTP DIPHOSPHATASE"/>
    <property type="match status" value="1"/>
</dbReference>
<dbReference type="OrthoDB" id="9804442at2"/>
<evidence type="ECO:0000256" key="2">
    <source>
        <dbReference type="ARBA" id="ARBA00005582"/>
    </source>
</evidence>
<evidence type="ECO:0000259" key="12">
    <source>
        <dbReference type="Pfam" id="PF00293"/>
    </source>
</evidence>
<feature type="domain" description="Nudix hydrolase" evidence="12">
    <location>
        <begin position="31"/>
        <end position="109"/>
    </location>
</feature>
<dbReference type="GO" id="GO:0044716">
    <property type="term" value="F:8-oxo-GDP phosphatase activity"/>
    <property type="evidence" value="ECO:0007669"/>
    <property type="project" value="TreeGrafter"/>
</dbReference>
<sequence length="177" mass="19224">MIATFSPEPFQLRGYARLPLGRERCPRSRVKVEPGETPKHALVREVPEELNVVVTVTTAIGTDVTWVGETAIQLTCFHAHLRGAKTMHSSDHDQLRWLPVTELDQLECAPPGLPAVRRLMSAANVSGPTGPSENEKCVQTLQGSISCTPVAVKSLVFRVAHVAPCARQIAAIWTSAV</sequence>
<dbReference type="AlphaFoldDB" id="A0A5R9A2P5"/>
<dbReference type="SUPFAM" id="SSF55811">
    <property type="entry name" value="Nudix"/>
    <property type="match status" value="1"/>
</dbReference>
<keyword evidence="5" id="KW-0479">Metal-binding</keyword>
<comment type="caution">
    <text evidence="13">The sequence shown here is derived from an EMBL/GenBank/DDBJ whole genome shotgun (WGS) entry which is preliminary data.</text>
</comment>
<dbReference type="Gene3D" id="3.90.79.10">
    <property type="entry name" value="Nucleoside Triphosphate Pyrophosphohydrolase"/>
    <property type="match status" value="1"/>
</dbReference>
<evidence type="ECO:0000313" key="14">
    <source>
        <dbReference type="Proteomes" id="UP000306544"/>
    </source>
</evidence>
<dbReference type="GO" id="GO:0006260">
    <property type="term" value="P:DNA replication"/>
    <property type="evidence" value="ECO:0007669"/>
    <property type="project" value="UniProtKB-KW"/>
</dbReference>
<keyword evidence="14" id="KW-1185">Reference proteome</keyword>
<keyword evidence="7" id="KW-0378">Hydrolase</keyword>
<dbReference type="EMBL" id="VAWA01000018">
    <property type="protein sequence ID" value="TLP72882.1"/>
    <property type="molecule type" value="Genomic_DNA"/>
</dbReference>
<dbReference type="InterPro" id="IPR015797">
    <property type="entry name" value="NUDIX_hydrolase-like_dom_sf"/>
</dbReference>
<organism evidence="13 14">
    <name type="scientific">Nesterenkonia sphaerica</name>
    <dbReference type="NCBI Taxonomy" id="1804988"/>
    <lineage>
        <taxon>Bacteria</taxon>
        <taxon>Bacillati</taxon>
        <taxon>Actinomycetota</taxon>
        <taxon>Actinomycetes</taxon>
        <taxon>Micrococcales</taxon>
        <taxon>Micrococcaceae</taxon>
        <taxon>Nesterenkonia</taxon>
    </lineage>
</organism>
<evidence type="ECO:0000256" key="3">
    <source>
        <dbReference type="ARBA" id="ARBA00022457"/>
    </source>
</evidence>
<evidence type="ECO:0000256" key="7">
    <source>
        <dbReference type="ARBA" id="ARBA00022801"/>
    </source>
</evidence>
<evidence type="ECO:0000256" key="6">
    <source>
        <dbReference type="ARBA" id="ARBA00022763"/>
    </source>
</evidence>
<evidence type="ECO:0000256" key="5">
    <source>
        <dbReference type="ARBA" id="ARBA00022723"/>
    </source>
</evidence>
<reference evidence="13 14" key="1">
    <citation type="submission" date="2019-05" db="EMBL/GenBank/DDBJ databases">
        <title>Nesterenkonia sp. GY239, isolated from the Southern Atlantic Ocean.</title>
        <authorList>
            <person name="Zhang G."/>
        </authorList>
    </citation>
    <scope>NUCLEOTIDE SEQUENCE [LARGE SCALE GENOMIC DNA]</scope>
    <source>
        <strain evidence="13 14">GY239</strain>
    </source>
</reference>
<keyword evidence="6" id="KW-0227">DNA damage</keyword>
<dbReference type="RefSeq" id="WP_138170975.1">
    <property type="nucleotide sequence ID" value="NZ_VAWA01000018.1"/>
</dbReference>
<dbReference type="PANTHER" id="PTHR47707:SF1">
    <property type="entry name" value="NUDIX HYDROLASE FAMILY PROTEIN"/>
    <property type="match status" value="1"/>
</dbReference>
<evidence type="ECO:0000256" key="4">
    <source>
        <dbReference type="ARBA" id="ARBA00022705"/>
    </source>
</evidence>
<accession>A0A5R9A2P5</accession>
<dbReference type="InterPro" id="IPR000086">
    <property type="entry name" value="NUDIX_hydrolase_dom"/>
</dbReference>
<dbReference type="GO" id="GO:0046872">
    <property type="term" value="F:metal ion binding"/>
    <property type="evidence" value="ECO:0007669"/>
    <property type="project" value="UniProtKB-KW"/>
</dbReference>